<name>A0A915AUS6_PARUN</name>
<dbReference type="Proteomes" id="UP000887569">
    <property type="component" value="Unplaced"/>
</dbReference>
<keyword evidence="1" id="KW-1185">Reference proteome</keyword>
<evidence type="ECO:0000313" key="2">
    <source>
        <dbReference type="WBParaSite" id="PgR016_g053_t03"/>
    </source>
</evidence>
<protein>
    <submittedName>
        <fullName evidence="2">Uncharacterized protein</fullName>
    </submittedName>
</protein>
<proteinExistence type="predicted"/>
<sequence length="43" mass="5348">MNSNEFNVFFHSIIFSLRLQLQHSWREFAEKLSLILFRNFHLH</sequence>
<reference evidence="2" key="1">
    <citation type="submission" date="2022-11" db="UniProtKB">
        <authorList>
            <consortium name="WormBaseParasite"/>
        </authorList>
    </citation>
    <scope>IDENTIFICATION</scope>
</reference>
<evidence type="ECO:0000313" key="1">
    <source>
        <dbReference type="Proteomes" id="UP000887569"/>
    </source>
</evidence>
<dbReference type="AlphaFoldDB" id="A0A915AUS6"/>
<accession>A0A915AUS6</accession>
<dbReference type="WBParaSite" id="PgR016_g053_t03">
    <property type="protein sequence ID" value="PgR016_g053_t03"/>
    <property type="gene ID" value="PgR016_g053"/>
</dbReference>
<organism evidence="1 2">
    <name type="scientific">Parascaris univalens</name>
    <name type="common">Nematode worm</name>
    <dbReference type="NCBI Taxonomy" id="6257"/>
    <lineage>
        <taxon>Eukaryota</taxon>
        <taxon>Metazoa</taxon>
        <taxon>Ecdysozoa</taxon>
        <taxon>Nematoda</taxon>
        <taxon>Chromadorea</taxon>
        <taxon>Rhabditida</taxon>
        <taxon>Spirurina</taxon>
        <taxon>Ascaridomorpha</taxon>
        <taxon>Ascaridoidea</taxon>
        <taxon>Ascarididae</taxon>
        <taxon>Parascaris</taxon>
    </lineage>
</organism>